<organism evidence="3 4">
    <name type="scientific">Erythrobacter crassostreae</name>
    <dbReference type="NCBI Taxonomy" id="2828328"/>
    <lineage>
        <taxon>Bacteria</taxon>
        <taxon>Pseudomonadati</taxon>
        <taxon>Pseudomonadota</taxon>
        <taxon>Alphaproteobacteria</taxon>
        <taxon>Sphingomonadales</taxon>
        <taxon>Erythrobacteraceae</taxon>
        <taxon>Erythrobacter/Porphyrobacter group</taxon>
        <taxon>Erythrobacter</taxon>
    </lineage>
</organism>
<reference evidence="3" key="1">
    <citation type="submission" date="2021-04" db="EMBL/GenBank/DDBJ databases">
        <authorList>
            <person name="Pira H."/>
            <person name="Risdian C."/>
            <person name="Wink J."/>
        </authorList>
    </citation>
    <scope>NUCLEOTIDE SEQUENCE</scope>
    <source>
        <strain evidence="3">WH158</strain>
    </source>
</reference>
<accession>A0A9X1JKD7</accession>
<dbReference type="EMBL" id="JAGSPC010000001">
    <property type="protein sequence ID" value="MBV7258851.1"/>
    <property type="molecule type" value="Genomic_DNA"/>
</dbReference>
<dbReference type="GO" id="GO:0035438">
    <property type="term" value="F:cyclic-di-GMP binding"/>
    <property type="evidence" value="ECO:0007669"/>
    <property type="project" value="InterPro"/>
</dbReference>
<sequence>MQTRKTSRKTVSLPGRYFTGLGNPVDVTLIDLSTGGCRFAPGPGKFTPGTQLQVFVGSSGPHRAMIKWSDGGEIGVTFTVPLNSNLVDQSQDGHVPDLSKSMAPGDFEPMDGSRPSRFC</sequence>
<keyword evidence="4" id="KW-1185">Reference proteome</keyword>
<feature type="domain" description="PilZ" evidence="2">
    <location>
        <begin position="2"/>
        <end position="84"/>
    </location>
</feature>
<evidence type="ECO:0000256" key="1">
    <source>
        <dbReference type="SAM" id="MobiDB-lite"/>
    </source>
</evidence>
<dbReference type="Proteomes" id="UP001138681">
    <property type="component" value="Unassembled WGS sequence"/>
</dbReference>
<comment type="caution">
    <text evidence="3">The sequence shown here is derived from an EMBL/GenBank/DDBJ whole genome shotgun (WGS) entry which is preliminary data.</text>
</comment>
<dbReference type="Pfam" id="PF07238">
    <property type="entry name" value="PilZ"/>
    <property type="match status" value="1"/>
</dbReference>
<evidence type="ECO:0000259" key="2">
    <source>
        <dbReference type="Pfam" id="PF07238"/>
    </source>
</evidence>
<evidence type="ECO:0000313" key="4">
    <source>
        <dbReference type="Proteomes" id="UP001138681"/>
    </source>
</evidence>
<dbReference type="RefSeq" id="WP_218404118.1">
    <property type="nucleotide sequence ID" value="NZ_JAGSPC010000001.1"/>
</dbReference>
<dbReference type="AlphaFoldDB" id="A0A9X1JKD7"/>
<dbReference type="InterPro" id="IPR009875">
    <property type="entry name" value="PilZ_domain"/>
</dbReference>
<feature type="region of interest" description="Disordered" evidence="1">
    <location>
        <begin position="88"/>
        <end position="119"/>
    </location>
</feature>
<evidence type="ECO:0000313" key="3">
    <source>
        <dbReference type="EMBL" id="MBV7258851.1"/>
    </source>
</evidence>
<gene>
    <name evidence="3" type="ORF">KCG46_04565</name>
</gene>
<name>A0A9X1JKD7_9SPHN</name>
<protein>
    <submittedName>
        <fullName evidence="3">PilZ domain-containing protein</fullName>
    </submittedName>
</protein>
<proteinExistence type="predicted"/>